<dbReference type="Gene3D" id="3.40.50.150">
    <property type="entry name" value="Vaccinia Virus protein VP39"/>
    <property type="match status" value="1"/>
</dbReference>
<dbReference type="SUPFAM" id="SSF53335">
    <property type="entry name" value="S-adenosyl-L-methionine-dependent methyltransferases"/>
    <property type="match status" value="1"/>
</dbReference>
<dbReference type="GO" id="GO:0061542">
    <property type="term" value="F:3-demethylubiquinol 3-O-methyltransferase activity"/>
    <property type="evidence" value="ECO:0007669"/>
    <property type="project" value="UniProtKB-EC"/>
</dbReference>
<comment type="caution">
    <text evidence="1">The sequence shown here is derived from an EMBL/GenBank/DDBJ whole genome shotgun (WGS) entry which is preliminary data.</text>
</comment>
<dbReference type="Proteomes" id="UP001597383">
    <property type="component" value="Unassembled WGS sequence"/>
</dbReference>
<dbReference type="EMBL" id="JBHUHQ010000019">
    <property type="protein sequence ID" value="MFD2045438.1"/>
    <property type="molecule type" value="Genomic_DNA"/>
</dbReference>
<dbReference type="EC" id="2.1.1.222" evidence="1"/>
<name>A0ABW4W1C9_9BACI</name>
<dbReference type="GO" id="GO:0032259">
    <property type="term" value="P:methylation"/>
    <property type="evidence" value="ECO:0007669"/>
    <property type="project" value="UniProtKB-KW"/>
</dbReference>
<organism evidence="1 2">
    <name type="scientific">Ornithinibacillus salinisoli</name>
    <dbReference type="NCBI Taxonomy" id="1848459"/>
    <lineage>
        <taxon>Bacteria</taxon>
        <taxon>Bacillati</taxon>
        <taxon>Bacillota</taxon>
        <taxon>Bacilli</taxon>
        <taxon>Bacillales</taxon>
        <taxon>Bacillaceae</taxon>
        <taxon>Ornithinibacillus</taxon>
    </lineage>
</organism>
<dbReference type="Pfam" id="PF13489">
    <property type="entry name" value="Methyltransf_23"/>
    <property type="match status" value="1"/>
</dbReference>
<dbReference type="EC" id="2.1.1.64" evidence="1"/>
<keyword evidence="1" id="KW-0489">Methyltransferase</keyword>
<protein>
    <submittedName>
        <fullName evidence="1">Class I SAM-dependent methyltransferase</fullName>
        <ecNumber evidence="1">2.1.1.222</ecNumber>
        <ecNumber evidence="1">2.1.1.64</ecNumber>
    </submittedName>
</protein>
<dbReference type="InterPro" id="IPR029063">
    <property type="entry name" value="SAM-dependent_MTases_sf"/>
</dbReference>
<evidence type="ECO:0000313" key="2">
    <source>
        <dbReference type="Proteomes" id="UP001597383"/>
    </source>
</evidence>
<keyword evidence="2" id="KW-1185">Reference proteome</keyword>
<dbReference type="GO" id="GO:0102208">
    <property type="term" value="F:2-polyprenyl-6-hydroxyphenol methylase activity"/>
    <property type="evidence" value="ECO:0007669"/>
    <property type="project" value="UniProtKB-EC"/>
</dbReference>
<proteinExistence type="predicted"/>
<gene>
    <name evidence="1" type="ORF">ACFSJF_14255</name>
</gene>
<reference evidence="2" key="1">
    <citation type="journal article" date="2019" name="Int. J. Syst. Evol. Microbiol.">
        <title>The Global Catalogue of Microorganisms (GCM) 10K type strain sequencing project: providing services to taxonomists for standard genome sequencing and annotation.</title>
        <authorList>
            <consortium name="The Broad Institute Genomics Platform"/>
            <consortium name="The Broad Institute Genome Sequencing Center for Infectious Disease"/>
            <person name="Wu L."/>
            <person name="Ma J."/>
        </authorList>
    </citation>
    <scope>NUCLEOTIDE SEQUENCE [LARGE SCALE GENOMIC DNA]</scope>
    <source>
        <strain evidence="2">R28</strain>
    </source>
</reference>
<accession>A0ABW4W1C9</accession>
<keyword evidence="1" id="KW-0808">Transferase</keyword>
<dbReference type="CDD" id="cd02440">
    <property type="entry name" value="AdoMet_MTases"/>
    <property type="match status" value="1"/>
</dbReference>
<evidence type="ECO:0000313" key="1">
    <source>
        <dbReference type="EMBL" id="MFD2045438.1"/>
    </source>
</evidence>
<sequence length="251" mass="29111">MEWVEDFYSKQYSWSKTHTNYDMEELRDDLVGKLERLADPKPKKILELGGGNGQFAVAAARQGYEVTVIEIVPACITHTIKLAKKHHVEKNITVIQGDFHHVKLNEQFDLICYWDGFGVGTDSDQQLLVNRIDNWLAPMGTVLVDIYTPWYWANTAGQEMNIDGISRRYDFDAHECRMLDTWWQNQEPDHKITQSLRCYSPADLRVLLKNTELELVDLEPGGAMDYKNWQYKNDVPLVQAMGYTAKFKKMD</sequence>
<dbReference type="RefSeq" id="WP_377558077.1">
    <property type="nucleotide sequence ID" value="NZ_JBHUHQ010000019.1"/>
</dbReference>